<evidence type="ECO:0000256" key="2">
    <source>
        <dbReference type="ARBA" id="ARBA00022679"/>
    </source>
</evidence>
<keyword evidence="2 3" id="KW-0808">Transferase</keyword>
<comment type="caution">
    <text evidence="4">The sequence shown here is derived from an EMBL/GenBank/DDBJ whole genome shotgun (WGS) entry which is preliminary data.</text>
</comment>
<dbReference type="GO" id="GO:0045547">
    <property type="term" value="F:ditrans,polycis-polyprenyl diphosphate synthase [(2E,6E)-farnesyl diphosphate specific] activity"/>
    <property type="evidence" value="ECO:0007669"/>
    <property type="project" value="TreeGrafter"/>
</dbReference>
<dbReference type="GO" id="GO:0016094">
    <property type="term" value="P:polyprenol biosynthetic process"/>
    <property type="evidence" value="ECO:0007669"/>
    <property type="project" value="TreeGrafter"/>
</dbReference>
<accession>A0A176WQB2</accession>
<gene>
    <name evidence="4" type="ORF">AXG93_3205s1130</name>
</gene>
<evidence type="ECO:0000313" key="4">
    <source>
        <dbReference type="EMBL" id="OAE34705.1"/>
    </source>
</evidence>
<dbReference type="PANTHER" id="PTHR10291:SF0">
    <property type="entry name" value="DEHYDRODOLICHYL DIPHOSPHATE SYNTHASE 2"/>
    <property type="match status" value="1"/>
</dbReference>
<dbReference type="EMBL" id="LVLJ01000349">
    <property type="protein sequence ID" value="OAE34705.1"/>
    <property type="molecule type" value="Genomic_DNA"/>
</dbReference>
<dbReference type="Proteomes" id="UP000077202">
    <property type="component" value="Unassembled WGS sequence"/>
</dbReference>
<dbReference type="HAMAP" id="MF_01139">
    <property type="entry name" value="ISPT"/>
    <property type="match status" value="1"/>
</dbReference>
<evidence type="ECO:0000313" key="5">
    <source>
        <dbReference type="Proteomes" id="UP000077202"/>
    </source>
</evidence>
<keyword evidence="5" id="KW-1185">Reference proteome</keyword>
<protein>
    <recommendedName>
        <fullName evidence="3">Alkyl transferase</fullName>
        <ecNumber evidence="3">2.5.1.-</ecNumber>
    </recommendedName>
</protein>
<evidence type="ECO:0000256" key="3">
    <source>
        <dbReference type="RuleBase" id="RU363018"/>
    </source>
</evidence>
<reference evidence="4" key="1">
    <citation type="submission" date="2016-03" db="EMBL/GenBank/DDBJ databases">
        <title>Mechanisms controlling the formation of the plant cell surface in tip-growing cells are functionally conserved among land plants.</title>
        <authorList>
            <person name="Honkanen S."/>
            <person name="Jones V.A."/>
            <person name="Morieri G."/>
            <person name="Champion C."/>
            <person name="Hetherington A.J."/>
            <person name="Kelly S."/>
            <person name="Saint-Marcoux D."/>
            <person name="Proust H."/>
            <person name="Prescott H."/>
            <person name="Dolan L."/>
        </authorList>
    </citation>
    <scope>NUCLEOTIDE SEQUENCE [LARGE SCALE GENOMIC DNA]</scope>
    <source>
        <tissue evidence="4">Whole gametophyte</tissue>
    </source>
</reference>
<dbReference type="PROSITE" id="PS01066">
    <property type="entry name" value="UPP_SYNTHASE"/>
    <property type="match status" value="1"/>
</dbReference>
<dbReference type="PANTHER" id="PTHR10291">
    <property type="entry name" value="DEHYDRODOLICHYL DIPHOSPHATE SYNTHASE FAMILY MEMBER"/>
    <property type="match status" value="1"/>
</dbReference>
<name>A0A176WQB2_MARPO</name>
<evidence type="ECO:0000256" key="1">
    <source>
        <dbReference type="ARBA" id="ARBA00001946"/>
    </source>
</evidence>
<organism evidence="4 5">
    <name type="scientific">Marchantia polymorpha subsp. ruderalis</name>
    <dbReference type="NCBI Taxonomy" id="1480154"/>
    <lineage>
        <taxon>Eukaryota</taxon>
        <taxon>Viridiplantae</taxon>
        <taxon>Streptophyta</taxon>
        <taxon>Embryophyta</taxon>
        <taxon>Marchantiophyta</taxon>
        <taxon>Marchantiopsida</taxon>
        <taxon>Marchantiidae</taxon>
        <taxon>Marchantiales</taxon>
        <taxon>Marchantiaceae</taxon>
        <taxon>Marchantia</taxon>
    </lineage>
</organism>
<dbReference type="Pfam" id="PF01255">
    <property type="entry name" value="Prenyltransf"/>
    <property type="match status" value="1"/>
</dbReference>
<sequence>MESVVDRCVRLRSIQLSTIYKTHCEAAAPMELSMSRSTIPGASISSHLARELRISRSRTLGRNPFPGALVNGCGGTLHGIAATASADSCADMSQQKSRIEFPPELNPEVMPKHVALILDGNNRYSKARGVRGSECFEVGLKKSLKEAVRVSVDWGIEILTLFYFSYDNWNREKVEVDTIFGLFEMYLIEYREAVMRYNIQFSVMGTLERFPETLQKLVAEVTEESRNNKGLKVVVAAGYGGRQDILQATQRIAQLVANKELSIDEITLDEFESHLMTKYMNPSNVDLMIRTSGEQRVSNFLLWQMAWTEFVFLKENWPEFRRDSMKNALISYQSRDRRLGLRKTKF</sequence>
<dbReference type="InterPro" id="IPR001441">
    <property type="entry name" value="UPP_synth-like"/>
</dbReference>
<proteinExistence type="inferred from homology"/>
<dbReference type="InterPro" id="IPR018520">
    <property type="entry name" value="UPP_synth-like_CS"/>
</dbReference>
<dbReference type="InterPro" id="IPR036424">
    <property type="entry name" value="UPP_synth-like_sf"/>
</dbReference>
<comment type="similarity">
    <text evidence="3">Belongs to the UPP synthase family.</text>
</comment>
<dbReference type="NCBIfam" id="TIGR00055">
    <property type="entry name" value="uppS"/>
    <property type="match status" value="1"/>
</dbReference>
<dbReference type="CDD" id="cd00475">
    <property type="entry name" value="Cis_IPPS"/>
    <property type="match status" value="1"/>
</dbReference>
<dbReference type="Gene3D" id="3.40.1180.10">
    <property type="entry name" value="Decaprenyl diphosphate synthase-like"/>
    <property type="match status" value="1"/>
</dbReference>
<dbReference type="AlphaFoldDB" id="A0A176WQB2"/>
<dbReference type="EC" id="2.5.1.-" evidence="3"/>
<dbReference type="SUPFAM" id="SSF64005">
    <property type="entry name" value="Undecaprenyl diphosphate synthase"/>
    <property type="match status" value="1"/>
</dbReference>
<comment type="cofactor">
    <cofactor evidence="1">
        <name>Mg(2+)</name>
        <dbReference type="ChEBI" id="CHEBI:18420"/>
    </cofactor>
</comment>